<evidence type="ECO:0000313" key="2">
    <source>
        <dbReference type="EMBL" id="KAA1132650.1"/>
    </source>
</evidence>
<protein>
    <submittedName>
        <fullName evidence="2">Uncharacterized protein</fullName>
    </submittedName>
</protein>
<comment type="caution">
    <text evidence="2">The sequence shown here is derived from an EMBL/GenBank/DDBJ whole genome shotgun (WGS) entry which is preliminary data.</text>
</comment>
<reference evidence="2 3" key="1">
    <citation type="submission" date="2019-05" db="EMBL/GenBank/DDBJ databases">
        <title>Emergence of the Ug99 lineage of the wheat stem rust pathogen through somatic hybridization.</title>
        <authorList>
            <person name="Li F."/>
            <person name="Upadhyaya N.M."/>
            <person name="Sperschneider J."/>
            <person name="Matny O."/>
            <person name="Nguyen-Phuc H."/>
            <person name="Mago R."/>
            <person name="Raley C."/>
            <person name="Miller M.E."/>
            <person name="Silverstein K.A.T."/>
            <person name="Henningsen E."/>
            <person name="Hirsch C.D."/>
            <person name="Visser B."/>
            <person name="Pretorius Z.A."/>
            <person name="Steffenson B.J."/>
            <person name="Schwessinger B."/>
            <person name="Dodds P.N."/>
            <person name="Figueroa M."/>
        </authorList>
    </citation>
    <scope>NUCLEOTIDE SEQUENCE [LARGE SCALE GENOMIC DNA]</scope>
    <source>
        <strain evidence="2 3">Ug99</strain>
    </source>
</reference>
<dbReference type="EMBL" id="VDEP01000077">
    <property type="protein sequence ID" value="KAA1132650.1"/>
    <property type="molecule type" value="Genomic_DNA"/>
</dbReference>
<gene>
    <name evidence="2" type="ORF">PGTUg99_006022</name>
</gene>
<sequence length="97" mass="10750">MTDTAEVHGNDFQCPVIAHNPAENEQHKMWRKTNEDVLIEDHNRGQHPSTTGPRCKQGTRISAQPGRDVTARVFYSSPISRVIAVPSSSLPFLTVSP</sequence>
<evidence type="ECO:0000313" key="3">
    <source>
        <dbReference type="Proteomes" id="UP000325313"/>
    </source>
</evidence>
<feature type="region of interest" description="Disordered" evidence="1">
    <location>
        <begin position="42"/>
        <end position="63"/>
    </location>
</feature>
<dbReference type="Proteomes" id="UP000325313">
    <property type="component" value="Unassembled WGS sequence"/>
</dbReference>
<accession>A0A5B0S3U4</accession>
<evidence type="ECO:0000256" key="1">
    <source>
        <dbReference type="SAM" id="MobiDB-lite"/>
    </source>
</evidence>
<dbReference type="AlphaFoldDB" id="A0A5B0S3U4"/>
<organism evidence="2 3">
    <name type="scientific">Puccinia graminis f. sp. tritici</name>
    <dbReference type="NCBI Taxonomy" id="56615"/>
    <lineage>
        <taxon>Eukaryota</taxon>
        <taxon>Fungi</taxon>
        <taxon>Dikarya</taxon>
        <taxon>Basidiomycota</taxon>
        <taxon>Pucciniomycotina</taxon>
        <taxon>Pucciniomycetes</taxon>
        <taxon>Pucciniales</taxon>
        <taxon>Pucciniaceae</taxon>
        <taxon>Puccinia</taxon>
    </lineage>
</organism>
<proteinExistence type="predicted"/>
<name>A0A5B0S3U4_PUCGR</name>